<proteinExistence type="predicted"/>
<feature type="region of interest" description="Disordered" evidence="1">
    <location>
        <begin position="53"/>
        <end position="96"/>
    </location>
</feature>
<dbReference type="EMBL" id="KN846973">
    <property type="protein sequence ID" value="KIW78935.1"/>
    <property type="molecule type" value="Genomic_DNA"/>
</dbReference>
<dbReference type="Proteomes" id="UP000053029">
    <property type="component" value="Unassembled WGS sequence"/>
</dbReference>
<dbReference type="GeneID" id="25308264"/>
<evidence type="ECO:0000256" key="1">
    <source>
        <dbReference type="SAM" id="MobiDB-lite"/>
    </source>
</evidence>
<dbReference type="HOGENOM" id="CLU_466181_0_0_1"/>
<dbReference type="OrthoDB" id="4160582at2759"/>
<gene>
    <name evidence="2" type="ORF">Z517_08774</name>
</gene>
<dbReference type="VEuPathDB" id="FungiDB:Z517_08774"/>
<dbReference type="InterPro" id="IPR053178">
    <property type="entry name" value="Osmoadaptation_assoc"/>
</dbReference>
<organism evidence="2 3">
    <name type="scientific">Fonsecaea pedrosoi CBS 271.37</name>
    <dbReference type="NCBI Taxonomy" id="1442368"/>
    <lineage>
        <taxon>Eukaryota</taxon>
        <taxon>Fungi</taxon>
        <taxon>Dikarya</taxon>
        <taxon>Ascomycota</taxon>
        <taxon>Pezizomycotina</taxon>
        <taxon>Eurotiomycetes</taxon>
        <taxon>Chaetothyriomycetidae</taxon>
        <taxon>Chaetothyriales</taxon>
        <taxon>Herpotrichiellaceae</taxon>
        <taxon>Fonsecaea</taxon>
    </lineage>
</organism>
<feature type="compositionally biased region" description="Basic and acidic residues" evidence="1">
    <location>
        <begin position="64"/>
        <end position="73"/>
    </location>
</feature>
<sequence>MGRGRPSSERTEDEKLAIRREKVRLNVQAHRERQKLKKKLEALNAPYQPPKLRWVQETKWQSKKTRDSDDQKQVSKPAVPRCDGHPTLEGSLSIPPSSEKQYTLGLLALFRSRLLPERVTLRCSGPSEQRLTTPCAPWVVRGYELATINENPLLTGMLRALGLALLAGEHQREDIQQVAQRIYQTTLPGVSRQLGLLMDDYRHRSNDYPALMLSCHAAAMFELSASGSLHAISRHVRGLGCLLVHHFLASKSMPEEMFDLLEEYRLFEIVFCLINRQQSVLTGTTLGREASYSNSSDFGDCHISSFSRLVDLTGNIPPIMIYVDKLKSRTGPGERELDRLHEFLKTLSDTTTEFQTWSEDFLANDARSVAESAAYISGDGDLTFPNLEVVVAWTYYLSFKIHTIDTYISVIELVILIQESLTNIEFAVDSPDTHDAQSCNMNEKIGLLRSKLVDSTKLLLRSLPYFSESGLGHIGRSLVAFPLETAKRALTQEFERRSGLKLPASDIVLLNLSDNWAEDIIDGLAVCKQIATNAIASGCALFSG</sequence>
<dbReference type="AlphaFoldDB" id="A0A0D2GK91"/>
<evidence type="ECO:0000313" key="2">
    <source>
        <dbReference type="EMBL" id="KIW78935.1"/>
    </source>
</evidence>
<dbReference type="STRING" id="1442368.A0A0D2GK91"/>
<reference evidence="2 3" key="1">
    <citation type="submission" date="2015-01" db="EMBL/GenBank/DDBJ databases">
        <title>The Genome Sequence of Fonsecaea pedrosoi CBS 271.37.</title>
        <authorList>
            <consortium name="The Broad Institute Genomics Platform"/>
            <person name="Cuomo C."/>
            <person name="de Hoog S."/>
            <person name="Gorbushina A."/>
            <person name="Stielow B."/>
            <person name="Teixiera M."/>
            <person name="Abouelleil A."/>
            <person name="Chapman S.B."/>
            <person name="Priest M."/>
            <person name="Young S.K."/>
            <person name="Wortman J."/>
            <person name="Nusbaum C."/>
            <person name="Birren B."/>
        </authorList>
    </citation>
    <scope>NUCLEOTIDE SEQUENCE [LARGE SCALE GENOMIC DNA]</scope>
    <source>
        <strain evidence="2 3">CBS 271.37</strain>
    </source>
</reference>
<dbReference type="PANTHER" id="PTHR38111:SF11">
    <property type="entry name" value="TRANSCRIPTION FACTOR DOMAIN-CONTAINING PROTEIN-RELATED"/>
    <property type="match status" value="1"/>
</dbReference>
<keyword evidence="3" id="KW-1185">Reference proteome</keyword>
<name>A0A0D2GK91_9EURO</name>
<evidence type="ECO:0000313" key="3">
    <source>
        <dbReference type="Proteomes" id="UP000053029"/>
    </source>
</evidence>
<accession>A0A0D2GK91</accession>
<dbReference type="PANTHER" id="PTHR38111">
    <property type="entry name" value="ZN(2)-C6 FUNGAL-TYPE DOMAIN-CONTAINING PROTEIN-RELATED"/>
    <property type="match status" value="1"/>
</dbReference>
<dbReference type="RefSeq" id="XP_013282743.1">
    <property type="nucleotide sequence ID" value="XM_013427289.1"/>
</dbReference>
<protein>
    <submittedName>
        <fullName evidence="2">Uncharacterized protein</fullName>
    </submittedName>
</protein>